<proteinExistence type="predicted"/>
<feature type="chain" id="PRO_5032922252" description="F5/8 type C domain-containing protein" evidence="1">
    <location>
        <begin position="25"/>
        <end position="821"/>
    </location>
</feature>
<sequence>MNRPYVLFLFSLICIISVFPAALAAAETGPAWNFGGSGRLSGWSPRDMNQTRFTADAISFVSGRDSSIVSPDVMFSAAQFPICEIVMRADRKTVGELFFAAPTEVFSQQNSLPFQVEPSTEFQVYRIDCRNNPLWTGTVARLRFDPAASNGIRIQVKSIRLLPADGEEMLSAEYVGMASATAGQDDDAYRETTLTGIPQPPPAVTSKLPNQLGFTGPVAGLRARTSREIPAGNIFGAAICGNEFFANTPETKGALWSACWLNDGEELADVHNTVYSSAMHYSPEVEEWCMIELKKHERISRIALKPRHGSNLDGFPVDFHILCSNDGSSWTRVAEMENCQALPAGKDSFAFDFEPIPVKFVKVIATRLRAEGERRYYFQLREVEAFGTDGVNYAAAGRGGTATAGNPLGSGTFDYRKFYDDIFDSGAQWLFVSNNSFLSRHRTGKPPCTRAEIPNAEYLQKNGVKLIYRFLQLPSFGEYRAAPERVVREYVEAVAAVVGELRGKVAVWSLANEQNFYGDTVSPDDLPGYREYYVALVGAAAERVRQLDPQTPIEIETALFDFGWTEAVLAAGLAGKVDRIGVHIYKELRGRDTFPEAAGAVSKDGKRSYTEPYRDYGEQITAFRKLLGKYNPRLEINVSETGVNTGDNPAGGSYYVSAKSQAKFLARLYTYHLFYGIGPTCWWSLEPVKTGEYQWGLILPDGQRKEAWYALRNVAAVLDNSCRPSEELSFRVDGETDAFVGRVLRNDSGEYIIPYWAAVKMRDGNTGKAVDLIVSGPKLRHMEAVDTLSGTVHPVRFEQEGEGYRLKNMILRDYPVILRIR</sequence>
<dbReference type="InterPro" id="IPR008979">
    <property type="entry name" value="Galactose-bd-like_sf"/>
</dbReference>
<dbReference type="EMBL" id="VUNS01000034">
    <property type="protein sequence ID" value="MST99344.1"/>
    <property type="molecule type" value="Genomic_DNA"/>
</dbReference>
<name>A0A844G8S3_9BACT</name>
<dbReference type="Gene3D" id="3.20.20.80">
    <property type="entry name" value="Glycosidases"/>
    <property type="match status" value="1"/>
</dbReference>
<dbReference type="AlphaFoldDB" id="A0A844G8S3"/>
<dbReference type="PROSITE" id="PS50022">
    <property type="entry name" value="FA58C_3"/>
    <property type="match status" value="1"/>
</dbReference>
<dbReference type="InterPro" id="IPR017853">
    <property type="entry name" value="GH"/>
</dbReference>
<evidence type="ECO:0000313" key="3">
    <source>
        <dbReference type="EMBL" id="MST99344.1"/>
    </source>
</evidence>
<evidence type="ECO:0000313" key="4">
    <source>
        <dbReference type="Proteomes" id="UP000435649"/>
    </source>
</evidence>
<feature type="domain" description="F5/8 type C" evidence="2">
    <location>
        <begin position="206"/>
        <end position="388"/>
    </location>
</feature>
<keyword evidence="1" id="KW-0732">Signal</keyword>
<evidence type="ECO:0000259" key="2">
    <source>
        <dbReference type="PROSITE" id="PS50022"/>
    </source>
</evidence>
<evidence type="ECO:0000256" key="1">
    <source>
        <dbReference type="SAM" id="SignalP"/>
    </source>
</evidence>
<dbReference type="InterPro" id="IPR000421">
    <property type="entry name" value="FA58C"/>
</dbReference>
<reference evidence="3 4" key="1">
    <citation type="submission" date="2019-08" db="EMBL/GenBank/DDBJ databases">
        <title>In-depth cultivation of the pig gut microbiome towards novel bacterial diversity and tailored functional studies.</title>
        <authorList>
            <person name="Wylensek D."/>
            <person name="Hitch T.C.A."/>
            <person name="Clavel T."/>
        </authorList>
    </citation>
    <scope>NUCLEOTIDE SEQUENCE [LARGE SCALE GENOMIC DNA]</scope>
    <source>
        <strain evidence="3 4">BBE-744-WT-12</strain>
    </source>
</reference>
<dbReference type="Pfam" id="PF00754">
    <property type="entry name" value="F5_F8_type_C"/>
    <property type="match status" value="1"/>
</dbReference>
<feature type="signal peptide" evidence="1">
    <location>
        <begin position="1"/>
        <end position="24"/>
    </location>
</feature>
<dbReference type="SUPFAM" id="SSF49785">
    <property type="entry name" value="Galactose-binding domain-like"/>
    <property type="match status" value="1"/>
</dbReference>
<accession>A0A844G8S3</accession>
<dbReference type="Proteomes" id="UP000435649">
    <property type="component" value="Unassembled WGS sequence"/>
</dbReference>
<keyword evidence="4" id="KW-1185">Reference proteome</keyword>
<dbReference type="Gene3D" id="2.60.120.260">
    <property type="entry name" value="Galactose-binding domain-like"/>
    <property type="match status" value="1"/>
</dbReference>
<comment type="caution">
    <text evidence="3">The sequence shown here is derived from an EMBL/GenBank/DDBJ whole genome shotgun (WGS) entry which is preliminary data.</text>
</comment>
<protein>
    <recommendedName>
        <fullName evidence="2">F5/8 type C domain-containing protein</fullName>
    </recommendedName>
</protein>
<organism evidence="3 4">
    <name type="scientific">Victivallis lenta</name>
    <dbReference type="NCBI Taxonomy" id="2606640"/>
    <lineage>
        <taxon>Bacteria</taxon>
        <taxon>Pseudomonadati</taxon>
        <taxon>Lentisphaerota</taxon>
        <taxon>Lentisphaeria</taxon>
        <taxon>Victivallales</taxon>
        <taxon>Victivallaceae</taxon>
        <taxon>Victivallis</taxon>
    </lineage>
</organism>
<dbReference type="SUPFAM" id="SSF51445">
    <property type="entry name" value="(Trans)glycosidases"/>
    <property type="match status" value="1"/>
</dbReference>
<gene>
    <name evidence="3" type="ORF">FYJ85_20160</name>
</gene>